<dbReference type="AlphaFoldDB" id="A0A837JFJ0"/>
<dbReference type="InterPro" id="IPR019647">
    <property type="entry name" value="PhoP_reg_network_YrbL"/>
</dbReference>
<evidence type="ECO:0008006" key="3">
    <source>
        <dbReference type="Google" id="ProtNLM"/>
    </source>
</evidence>
<gene>
    <name evidence="1" type="ORF">AF77_00130</name>
</gene>
<organism evidence="1 2">
    <name type="scientific">Aliarcobacter butzleri L352</name>
    <dbReference type="NCBI Taxonomy" id="1447260"/>
    <lineage>
        <taxon>Bacteria</taxon>
        <taxon>Pseudomonadati</taxon>
        <taxon>Campylobacterota</taxon>
        <taxon>Epsilonproteobacteria</taxon>
        <taxon>Campylobacterales</taxon>
        <taxon>Arcobacteraceae</taxon>
        <taxon>Aliarcobacter</taxon>
    </lineage>
</organism>
<evidence type="ECO:0000313" key="2">
    <source>
        <dbReference type="Proteomes" id="UP000035462"/>
    </source>
</evidence>
<sequence>MNKLFLSKEFFIARGGERDCYHHPSDSSKVIKVIYKNDKNHRNQNNLEYKYLNFLKNLKVPFTQITKCYGYIDTNFGKGLVYDKICDFNGKISIPFLDIVMEEKLSKNIQDMLVSELKNYILENNILFVDIGLYNILCCEYEKEKYKLIIIDGLGGRRPGLKFWLYLNSRMFTKYKVMRSWKRFEKELDRKRSQIKKRSSI</sequence>
<accession>A0A837JFJ0</accession>
<evidence type="ECO:0000313" key="1">
    <source>
        <dbReference type="EMBL" id="KLE07049.1"/>
    </source>
</evidence>
<name>A0A837JFJ0_9BACT</name>
<dbReference type="Pfam" id="PF10707">
    <property type="entry name" value="YrbL-PhoP_reg"/>
    <property type="match status" value="1"/>
</dbReference>
<dbReference type="Proteomes" id="UP000035462">
    <property type="component" value="Unassembled WGS sequence"/>
</dbReference>
<comment type="caution">
    <text evidence="1">The sequence shown here is derived from an EMBL/GenBank/DDBJ whole genome shotgun (WGS) entry which is preliminary data.</text>
</comment>
<dbReference type="RefSeq" id="WP_046994162.1">
    <property type="nucleotide sequence ID" value="NZ_JAIT01000006.1"/>
</dbReference>
<proteinExistence type="predicted"/>
<protein>
    <recommendedName>
        <fullName evidence="3">YrbL family protein</fullName>
    </recommendedName>
</protein>
<dbReference type="EMBL" id="JAIT01000006">
    <property type="protein sequence ID" value="KLE07049.1"/>
    <property type="molecule type" value="Genomic_DNA"/>
</dbReference>
<reference evidence="1 2" key="1">
    <citation type="submission" date="2014-01" db="EMBL/GenBank/DDBJ databases">
        <title>Development of a Comparative Genomic Fingerprinting Assay for High Resolution Genotyping of Arcobacter butzleri.</title>
        <authorList>
            <person name="Webb A.L."/>
            <person name="Inglis G.D."/>
            <person name="Kruczkiewicz P."/>
            <person name="Selinger L.B."/>
            <person name="Taboada E.N."/>
        </authorList>
    </citation>
    <scope>NUCLEOTIDE SEQUENCE [LARGE SCALE GENOMIC DNA]</scope>
    <source>
        <strain evidence="1 2">L352</strain>
    </source>
</reference>